<feature type="region of interest" description="Disordered" evidence="6">
    <location>
        <begin position="379"/>
        <end position="441"/>
    </location>
</feature>
<evidence type="ECO:0000256" key="1">
    <source>
        <dbReference type="ARBA" id="ARBA00004141"/>
    </source>
</evidence>
<gene>
    <name evidence="8" type="ORF">FOZ60_013517</name>
</gene>
<feature type="transmembrane region" description="Helical" evidence="7">
    <location>
        <begin position="805"/>
        <end position="829"/>
    </location>
</feature>
<feature type="transmembrane region" description="Helical" evidence="7">
    <location>
        <begin position="1004"/>
        <end position="1021"/>
    </location>
</feature>
<feature type="transmembrane region" description="Helical" evidence="7">
    <location>
        <begin position="67"/>
        <end position="87"/>
    </location>
</feature>
<feature type="transmembrane region" description="Helical" evidence="7">
    <location>
        <begin position="247"/>
        <end position="270"/>
    </location>
</feature>
<feature type="region of interest" description="Disordered" evidence="6">
    <location>
        <begin position="893"/>
        <end position="917"/>
    </location>
</feature>
<dbReference type="PANTHER" id="PTHR19432">
    <property type="entry name" value="SUGAR TRANSPORTER"/>
    <property type="match status" value="1"/>
</dbReference>
<feature type="transmembrane region" description="Helical" evidence="7">
    <location>
        <begin position="561"/>
        <end position="580"/>
    </location>
</feature>
<feature type="transmembrane region" description="Helical" evidence="7">
    <location>
        <begin position="536"/>
        <end position="555"/>
    </location>
</feature>
<comment type="subcellular location">
    <subcellularLocation>
        <location evidence="1">Membrane</location>
        <topology evidence="1">Multi-pass membrane protein</topology>
    </subcellularLocation>
</comment>
<reference evidence="8 9" key="1">
    <citation type="submission" date="2020-04" db="EMBL/GenBank/DDBJ databases">
        <title>Perkinsus olseni comparative genomics.</title>
        <authorList>
            <person name="Bogema D.R."/>
        </authorList>
    </citation>
    <scope>NUCLEOTIDE SEQUENCE [LARGE SCALE GENOMIC DNA]</scope>
    <source>
        <strain evidence="8">00978-12</strain>
    </source>
</reference>
<evidence type="ECO:0000256" key="5">
    <source>
        <dbReference type="ARBA" id="ARBA00023136"/>
    </source>
</evidence>
<evidence type="ECO:0000256" key="7">
    <source>
        <dbReference type="SAM" id="Phobius"/>
    </source>
</evidence>
<dbReference type="EMBL" id="JABANP010000061">
    <property type="protein sequence ID" value="KAF4692404.1"/>
    <property type="molecule type" value="Genomic_DNA"/>
</dbReference>
<organism evidence="8 9">
    <name type="scientific">Perkinsus olseni</name>
    <name type="common">Perkinsus atlanticus</name>
    <dbReference type="NCBI Taxonomy" id="32597"/>
    <lineage>
        <taxon>Eukaryota</taxon>
        <taxon>Sar</taxon>
        <taxon>Alveolata</taxon>
        <taxon>Perkinsozoa</taxon>
        <taxon>Perkinsea</taxon>
        <taxon>Perkinsida</taxon>
        <taxon>Perkinsidae</taxon>
        <taxon>Perkinsus</taxon>
    </lineage>
</organism>
<dbReference type="GO" id="GO:0016020">
    <property type="term" value="C:membrane"/>
    <property type="evidence" value="ECO:0007669"/>
    <property type="project" value="UniProtKB-SubCell"/>
</dbReference>
<feature type="transmembrane region" description="Helical" evidence="7">
    <location>
        <begin position="1201"/>
        <end position="1221"/>
    </location>
</feature>
<keyword evidence="3 7" id="KW-0812">Transmembrane</keyword>
<keyword evidence="4 7" id="KW-1133">Transmembrane helix</keyword>
<evidence type="ECO:0000256" key="6">
    <source>
        <dbReference type="SAM" id="MobiDB-lite"/>
    </source>
</evidence>
<feature type="transmembrane region" description="Helical" evidence="7">
    <location>
        <begin position="139"/>
        <end position="157"/>
    </location>
</feature>
<evidence type="ECO:0000256" key="3">
    <source>
        <dbReference type="ARBA" id="ARBA00022692"/>
    </source>
</evidence>
<comment type="caution">
    <text evidence="8">The sequence shown here is derived from an EMBL/GenBank/DDBJ whole genome shotgun (WGS) entry which is preliminary data.</text>
</comment>
<dbReference type="GO" id="GO:0008506">
    <property type="term" value="F:sucrose:proton symporter activity"/>
    <property type="evidence" value="ECO:0007669"/>
    <property type="project" value="TreeGrafter"/>
</dbReference>
<dbReference type="OrthoDB" id="28755at2759"/>
<dbReference type="InterPro" id="IPR036259">
    <property type="entry name" value="MFS_trans_sf"/>
</dbReference>
<evidence type="ECO:0000256" key="4">
    <source>
        <dbReference type="ARBA" id="ARBA00022989"/>
    </source>
</evidence>
<protein>
    <submittedName>
        <fullName evidence="8">Uncharacterized protein</fullName>
    </submittedName>
</protein>
<dbReference type="InterPro" id="IPR011701">
    <property type="entry name" value="MFS"/>
</dbReference>
<dbReference type="Proteomes" id="UP000541610">
    <property type="component" value="Unassembled WGS sequence"/>
</dbReference>
<dbReference type="Gene3D" id="1.20.1250.20">
    <property type="entry name" value="MFS general substrate transporter like domains"/>
    <property type="match status" value="1"/>
</dbReference>
<dbReference type="SUPFAM" id="SSF103473">
    <property type="entry name" value="MFS general substrate transporter"/>
    <property type="match status" value="1"/>
</dbReference>
<evidence type="ECO:0000313" key="8">
    <source>
        <dbReference type="EMBL" id="KAF4692404.1"/>
    </source>
</evidence>
<feature type="transmembrane region" description="Helical" evidence="7">
    <location>
        <begin position="867"/>
        <end position="884"/>
    </location>
</feature>
<keyword evidence="5 7" id="KW-0472">Membrane</keyword>
<feature type="transmembrane region" description="Helical" evidence="7">
    <location>
        <begin position="1088"/>
        <end position="1111"/>
    </location>
</feature>
<proteinExistence type="predicted"/>
<feature type="transmembrane region" description="Helical" evidence="7">
    <location>
        <begin position="841"/>
        <end position="861"/>
    </location>
</feature>
<feature type="compositionally biased region" description="Acidic residues" evidence="6">
    <location>
        <begin position="1329"/>
        <end position="1338"/>
    </location>
</feature>
<feature type="transmembrane region" description="Helical" evidence="7">
    <location>
        <begin position="282"/>
        <end position="301"/>
    </location>
</feature>
<evidence type="ECO:0000313" key="9">
    <source>
        <dbReference type="Proteomes" id="UP000541610"/>
    </source>
</evidence>
<feature type="transmembrane region" description="Helical" evidence="7">
    <location>
        <begin position="224"/>
        <end position="241"/>
    </location>
</feature>
<dbReference type="Pfam" id="PF07690">
    <property type="entry name" value="MFS_1"/>
    <property type="match status" value="1"/>
</dbReference>
<keyword evidence="2" id="KW-0813">Transport</keyword>
<feature type="compositionally biased region" description="Acidic residues" evidence="6">
    <location>
        <begin position="388"/>
        <end position="398"/>
    </location>
</feature>
<evidence type="ECO:0000256" key="2">
    <source>
        <dbReference type="ARBA" id="ARBA00022448"/>
    </source>
</evidence>
<feature type="transmembrane region" description="Helical" evidence="7">
    <location>
        <begin position="189"/>
        <end position="212"/>
    </location>
</feature>
<name>A0A7J6P8A2_PEROL</name>
<feature type="compositionally biased region" description="Low complexity" evidence="6">
    <location>
        <begin position="485"/>
        <end position="494"/>
    </location>
</feature>
<feature type="region of interest" description="Disordered" evidence="6">
    <location>
        <begin position="1329"/>
        <end position="1352"/>
    </location>
</feature>
<dbReference type="PANTHER" id="PTHR19432:SF35">
    <property type="entry name" value="SOLUTE CARRIER FAMILY 45 MEMBER 3 ISOFORM X1"/>
    <property type="match status" value="1"/>
</dbReference>
<feature type="transmembrane region" description="Helical" evidence="7">
    <location>
        <begin position="107"/>
        <end position="127"/>
    </location>
</feature>
<feature type="transmembrane region" description="Helical" evidence="7">
    <location>
        <begin position="747"/>
        <end position="773"/>
    </location>
</feature>
<feature type="region of interest" description="Disordered" evidence="6">
    <location>
        <begin position="476"/>
        <end position="497"/>
    </location>
</feature>
<accession>A0A7J6P8A2</accession>
<feature type="transmembrane region" description="Helical" evidence="7">
    <location>
        <begin position="307"/>
        <end position="325"/>
    </location>
</feature>
<sequence>MAYDGIWFSIEEAERVFNAFLYKIFRREGKKPSPTYDFIADFLTKEVLGWLITFPYELLAKYVARGVYHINGVASASVVGLLAGLTLPSPYKEFAYGGGFTSCSTNAAFTIKWEAFICFVFITVNNAFRPILNGLGGKLGMTVYVSGHISALFIVAFQSGTFETTCLDPTARFGTWVDFWFHRYNNGSIVTNVFVDIAYVLACALAGCVTLWLHVHFDKNSNPVVASSLVSLAAGLYLPPSTNPLNFFIWTGSFVGMSAPAAKPGAYALVHFDNKPQVYSDMVSLFITGIIAGLIQIAIWWTAPGIGGKFGFIAHCACLPMHLFTKWRNNRRERKAALKDDGLAAKKGIYDDEDSYVTEMKPKAAVWEDDDAEDVMTSVDGLKGASGDEPDPEGDDTTSESSSYGMGEDAAAGVFGGRPPTEMRPMEAADHEPEEEEDGVIVERLEMPQPGSRRGDDENANTRFFAAMLSLNGLQERPPTEETEGCSSSGSTPGCGEGWDLSAKHGVDPRLLRQRLLELQEHRRRRRRADRRKRPSGVFPAAFVVTLVAAATWISMVDLTVSRMTTLMAALVAFALGVYLERRHQQMTATERTASIHPSTNAEHELGEDYAVSLSSILLAKYAAQEVYGVSGVASASTIGILAGLTLPSPYRETAYGAGFVSASTNEAFTIQWEPFICFVYVIVSSSPFATCCLESEESSVAPPSSGHISALFIVLVGAGSWSSTSLDPEDAFESWVDFWFRSHADGNVLISTIITICFVIACGTASSLTLWLHLHFDNHLSPVVASSLVSLAAGLFLPPSTNPLMFFIWTGSFVGMSGPAASPGAYSIITVKDSPVLSDVTSIFLTGLWAGILLISFWWWTGQIGGRYGFIAFVACITVHLLTKILRKKRPEAEESGDDTDDTGKENADSEVEVLSRPAVTTTEFETDDRVELEYPAGLLAASVLPPMRPWLLIIGYSTPTLKHLGMSDAMVSFTWLAGPLSGMLVQPVVGVLSDRVGRRRKPFLCAGLLGMLIGLLAFSNASSPLAAIVSFWFLDISINAYQGPLRALLVDTVPERLQANANAALGVTAGFSTALGYLFSEVLISQVSAVFAITAVYVGVFGLLAICCVPEDKTTTTSSVVAENCGKRLCREATDGIRVMPFSMRVAFAAQSSSYLAWFAIYMYTTEWVGVTIFGGSDEGDASTEEKLLFTQGVRHANISLAIAALLCGLTSMALPTLLKRVSLPRLWSFSIFSFISEHGRCRSLREARVTAVFNLSQCYPEMTMSALAAVILSIPGGSIPIVLLVGSISALVSSVLAWMAVDEDPTTAAGSSSKYDYVIEEDVDLEMSTTDDDDGGPPQPAAFGVFNDE</sequence>